<gene>
    <name evidence="2" type="ORF">TeGR_g11291</name>
</gene>
<dbReference type="Gene3D" id="2.60.120.620">
    <property type="entry name" value="q2cbj1_9rhob like domain"/>
    <property type="match status" value="1"/>
</dbReference>
<feature type="compositionally biased region" description="Acidic residues" evidence="1">
    <location>
        <begin position="201"/>
        <end position="211"/>
    </location>
</feature>
<protein>
    <recommendedName>
        <fullName evidence="4">Fe2OG dioxygenase domain-containing protein</fullName>
    </recommendedName>
</protein>
<evidence type="ECO:0008006" key="4">
    <source>
        <dbReference type="Google" id="ProtNLM"/>
    </source>
</evidence>
<sequence length="310" mass="34068">MLPAPAPLALADLQHALGPFCRYLPPEDDFPLSTCFSCAQNCLGDPERQRLLQQLCLEVKQAEEREGEAPVRKSNVGGFHSRTYLIPRSPDATGNADPTPAARIAELLGPVATACVERFHATVKPSSQGQRLRQFKDAQFWVNVMESSDEPEPGQAAESYMLTEDEFRGRVQSEPQPGQAAESYMLTEDEFRGRVQRFVDDSEPDAEADDESSPHHHALHDHTGATYSGCYYVLSPPAAPPLLLRPYVSTDDGPSTAYFIPLPATEDASYVFAGHTPHAVPRFRGGGTRISIAWNFFVGSERSGGYRPAY</sequence>
<dbReference type="Proteomes" id="UP001165060">
    <property type="component" value="Unassembled WGS sequence"/>
</dbReference>
<accession>A0ABQ6MTV4</accession>
<name>A0ABQ6MTV4_9STRA</name>
<proteinExistence type="predicted"/>
<comment type="caution">
    <text evidence="2">The sequence shown here is derived from an EMBL/GenBank/DDBJ whole genome shotgun (WGS) entry which is preliminary data.</text>
</comment>
<keyword evidence="3" id="KW-1185">Reference proteome</keyword>
<evidence type="ECO:0000313" key="2">
    <source>
        <dbReference type="EMBL" id="GMI32199.1"/>
    </source>
</evidence>
<organism evidence="2 3">
    <name type="scientific">Tetraparma gracilis</name>
    <dbReference type="NCBI Taxonomy" id="2962635"/>
    <lineage>
        <taxon>Eukaryota</taxon>
        <taxon>Sar</taxon>
        <taxon>Stramenopiles</taxon>
        <taxon>Ochrophyta</taxon>
        <taxon>Bolidophyceae</taxon>
        <taxon>Parmales</taxon>
        <taxon>Triparmaceae</taxon>
        <taxon>Tetraparma</taxon>
    </lineage>
</organism>
<feature type="region of interest" description="Disordered" evidence="1">
    <location>
        <begin position="201"/>
        <end position="220"/>
    </location>
</feature>
<evidence type="ECO:0000313" key="3">
    <source>
        <dbReference type="Proteomes" id="UP001165060"/>
    </source>
</evidence>
<reference evidence="2 3" key="1">
    <citation type="journal article" date="2023" name="Commun. Biol.">
        <title>Genome analysis of Parmales, the sister group of diatoms, reveals the evolutionary specialization of diatoms from phago-mixotrophs to photoautotrophs.</title>
        <authorList>
            <person name="Ban H."/>
            <person name="Sato S."/>
            <person name="Yoshikawa S."/>
            <person name="Yamada K."/>
            <person name="Nakamura Y."/>
            <person name="Ichinomiya M."/>
            <person name="Sato N."/>
            <person name="Blanc-Mathieu R."/>
            <person name="Endo H."/>
            <person name="Kuwata A."/>
            <person name="Ogata H."/>
        </authorList>
    </citation>
    <scope>NUCLEOTIDE SEQUENCE [LARGE SCALE GENOMIC DNA]</scope>
</reference>
<dbReference type="EMBL" id="BRYB01000540">
    <property type="protein sequence ID" value="GMI32199.1"/>
    <property type="molecule type" value="Genomic_DNA"/>
</dbReference>
<evidence type="ECO:0000256" key="1">
    <source>
        <dbReference type="SAM" id="MobiDB-lite"/>
    </source>
</evidence>